<dbReference type="Gene3D" id="2.40.128.130">
    <property type="entry name" value="Autotransporter beta-domain"/>
    <property type="match status" value="1"/>
</dbReference>
<evidence type="ECO:0000313" key="5">
    <source>
        <dbReference type="Proteomes" id="UP001429601"/>
    </source>
</evidence>
<dbReference type="PANTHER" id="PTHR35037">
    <property type="entry name" value="C-TERMINAL REGION OF AIDA-LIKE PROTEIN"/>
    <property type="match status" value="1"/>
</dbReference>
<proteinExistence type="predicted"/>
<dbReference type="PROSITE" id="PS51208">
    <property type="entry name" value="AUTOTRANSPORTER"/>
    <property type="match status" value="1"/>
</dbReference>
<evidence type="ECO:0000256" key="1">
    <source>
        <dbReference type="ARBA" id="ARBA00022729"/>
    </source>
</evidence>
<accession>A0ABX0PY09</accession>
<sequence>MEASRSGGIGAGDLSRAGFRLGAVALGVAMALGLSACGGGGGGGGNGNVKPTQPTPPSTGGTVTPAGQIDVDAGVARVVSDNLSGSIDLIKGGAGTLTLTGNNSYAGSTKAQAGSLYVDGDQSNAKGETSVAGGATLGGKGIVGGNVTVADGGRLAPGSHAAVGTLRINGSLVLSSGSTLAYDFSAPDGSGNARNDFIDIGSNVTLDGKLDVSTLTGGLAMPGVYRLLNYGGTLVDHGLDTPNGLLVQTGVAHQVNLVNTQGMRFSFWDGNAGPQNDHVVNGGNGTWQADGAGAMSNWTDANGAVNVAFGSGSFAVFQGTPGTVAVDGSKGDITVSGMQFASDGYVVQGDTIRLAGGASDSAHSVIRVGDGSSSESGYTATIDSDLAGSAGLVKVGAGTLILGGANTYTGGTTINGGVLQIGNGGTRGSIVGDVINEGILAFNRSGNVGFDGVVSGSGSLRKIGAGTLMLTGNNTYTGGTLIAGGTLQLGNNSNAGWVAGNITNNGTLLVYRADDVTFSGLMTGTGALQTSGHNTLTVTGSLQNTGGTIIDGGSTLQVGDGGILGSLFGNVVDYGTLAFNRTDDQTFGGNVSGSGKLVKLGGNTLTLTGTNGATGDAGLAFGTTVVDGTLRLARGASLVYATSVGGNLAHATLRVDQGATVGRMTLEDGATLDNAGLVHYDTPFTVVSGGAATVSNHNGGVIETVPQTGYVGAAVSLGANSTLTNGPGSIIRGAMAVQSAGVVNNDGGTISGLTDDGVNGDMVVVNNMHGGTIASGLTPPFNFLLSSGVFASGTNATINNLSGSSILGKRVGVDLEDGGTVNNDGGSIVTGTTGVTAFSRGSTIVTVNNSNGARITGTQTGIRLGYGGVINNGVGSTIETTSPSAGDCAVTPACAIYVPVYSAIGSYGSIGVLTLSNAGNIVGDVQMDPGRVNDITLVAGGSIQGALKIGSNAQSTLTLDGDAGTTQLYSNAVTGTTTFGGKLAKSGSGTWVLDNTALQGVVDTTIEAGSLRASQALSGNVAVHAEGTLDGVPGVIGNLANAGRTAVHGGDSAVGGNYSQTATGTLAVSLGSKLVVGGAATLGGALEVTGADSGYVSNTHTEVLTASNGVTGTFDRLVKDTGVVFTTTTIQYDANSVWLDTTGLNITTAFAKQGGTFTAATLGGALRVQGAFDTLDNKIASGTVSEVSETFVAAAGQFQQAPTIEAAQTSLQTLSGQLHAASAAMTFEAIDASSRALADHFDDLLDAPATYGMWTHDLSRGGNMGRAGFDGVGFQLNGWMIGNDRPIGSTGVAGFAFGQSQGQQRLDGSADRNRSRNTEGMVYAGALNGNWYARGRMGWGRFEQDVNRQLLLGMSAQPVGTRYGGEYGIAFGEMGLNMNWAGSRVTPFVNLEYANIRREGFAEQGAGGFGLQANTQILDRWQAGVGLRASRRWLFGGGRALDFRLGAQFQRTLSSHGDVFDASFVGLQQWQPLIGVGLSRYRGLLNMGLKADLSARTSLDFSYDYQTGQHDQSKVMSARFVKVF</sequence>
<dbReference type="RefSeq" id="WP_167121962.1">
    <property type="nucleotide sequence ID" value="NZ_JAAQQR010000001.1"/>
</dbReference>
<dbReference type="Proteomes" id="UP001429601">
    <property type="component" value="Unassembled WGS sequence"/>
</dbReference>
<dbReference type="PANTHER" id="PTHR35037:SF3">
    <property type="entry name" value="C-TERMINAL REGION OF AIDA-LIKE PROTEIN"/>
    <property type="match status" value="1"/>
</dbReference>
<evidence type="ECO:0000259" key="3">
    <source>
        <dbReference type="PROSITE" id="PS51208"/>
    </source>
</evidence>
<dbReference type="InterPro" id="IPR013425">
    <property type="entry name" value="Autotrns_rpt"/>
</dbReference>
<feature type="domain" description="Autotransporter" evidence="3">
    <location>
        <begin position="1246"/>
        <end position="1524"/>
    </location>
</feature>
<dbReference type="Pfam" id="PF12951">
    <property type="entry name" value="PATR"/>
    <property type="match status" value="5"/>
</dbReference>
<dbReference type="InterPro" id="IPR036709">
    <property type="entry name" value="Autotransporte_beta_dom_sf"/>
</dbReference>
<name>A0ABX0PY09_9GAMM</name>
<dbReference type="NCBIfam" id="TIGR02601">
    <property type="entry name" value="autotrns_rpt"/>
    <property type="match status" value="3"/>
</dbReference>
<dbReference type="InterPro" id="IPR012332">
    <property type="entry name" value="Autotransporter_pectin_lyase_C"/>
</dbReference>
<dbReference type="InterPro" id="IPR005546">
    <property type="entry name" value="Autotransporte_beta"/>
</dbReference>
<reference evidence="4 5" key="1">
    <citation type="journal article" date="2011" name="Curr. Microbiol.">
        <title>Luteibacter jiangsuensis sp. nov.: a methamidophos-degrading bacterium isolated from a methamidophos-manufacturing factory.</title>
        <authorList>
            <person name="Wang L."/>
            <person name="Wang G.L."/>
            <person name="Li S.P."/>
            <person name="Jiang J.D."/>
        </authorList>
    </citation>
    <scope>NUCLEOTIDE SEQUENCE [LARGE SCALE GENOMIC DNA]</scope>
    <source>
        <strain evidence="4 5">CGMCC 1.10133</strain>
    </source>
</reference>
<keyword evidence="5" id="KW-1185">Reference proteome</keyword>
<feature type="compositionally biased region" description="Low complexity" evidence="2">
    <location>
        <begin position="58"/>
        <end position="67"/>
    </location>
</feature>
<organism evidence="4 5">
    <name type="scientific">Luteibacter jiangsuensis</name>
    <dbReference type="NCBI Taxonomy" id="637577"/>
    <lineage>
        <taxon>Bacteria</taxon>
        <taxon>Pseudomonadati</taxon>
        <taxon>Pseudomonadota</taxon>
        <taxon>Gammaproteobacteria</taxon>
        <taxon>Lysobacterales</taxon>
        <taxon>Rhodanobacteraceae</taxon>
        <taxon>Luteibacter</taxon>
    </lineage>
</organism>
<dbReference type="SUPFAM" id="SSF103515">
    <property type="entry name" value="Autotransporter"/>
    <property type="match status" value="1"/>
</dbReference>
<feature type="region of interest" description="Disordered" evidence="2">
    <location>
        <begin position="45"/>
        <end position="67"/>
    </location>
</feature>
<keyword evidence="1" id="KW-0732">Signal</keyword>
<evidence type="ECO:0000313" key="4">
    <source>
        <dbReference type="EMBL" id="NID03319.1"/>
    </source>
</evidence>
<protein>
    <submittedName>
        <fullName evidence="4">Autotransporter domain-containing protein</fullName>
    </submittedName>
</protein>
<comment type="caution">
    <text evidence="4">The sequence shown here is derived from an EMBL/GenBank/DDBJ whole genome shotgun (WGS) entry which is preliminary data.</text>
</comment>
<dbReference type="SMART" id="SM00869">
    <property type="entry name" value="Autotransporter"/>
    <property type="match status" value="1"/>
</dbReference>
<dbReference type="InterPro" id="IPR051551">
    <property type="entry name" value="Autotransporter_adhesion"/>
</dbReference>
<evidence type="ECO:0000256" key="2">
    <source>
        <dbReference type="SAM" id="MobiDB-lite"/>
    </source>
</evidence>
<dbReference type="Gene3D" id="2.160.20.20">
    <property type="match status" value="3"/>
</dbReference>
<dbReference type="InterPro" id="IPR011050">
    <property type="entry name" value="Pectin_lyase_fold/virulence"/>
</dbReference>
<dbReference type="Pfam" id="PF03797">
    <property type="entry name" value="Autotransporter"/>
    <property type="match status" value="1"/>
</dbReference>
<dbReference type="EMBL" id="JAAQQR010000001">
    <property type="protein sequence ID" value="NID03319.1"/>
    <property type="molecule type" value="Genomic_DNA"/>
</dbReference>
<gene>
    <name evidence="4" type="ORF">HBF26_00360</name>
</gene>
<dbReference type="SUPFAM" id="SSF51126">
    <property type="entry name" value="Pectin lyase-like"/>
    <property type="match status" value="3"/>
</dbReference>